<dbReference type="Pfam" id="PF20152">
    <property type="entry name" value="DUF6534"/>
    <property type="match status" value="1"/>
</dbReference>
<keyword evidence="2" id="KW-0812">Transmembrane</keyword>
<feature type="compositionally biased region" description="Basic and acidic residues" evidence="1">
    <location>
        <begin position="320"/>
        <end position="339"/>
    </location>
</feature>
<reference evidence="4" key="1">
    <citation type="submission" date="2022-01" db="EMBL/GenBank/DDBJ databases">
        <title>Comparative genomics reveals a dynamic genome evolution in the ectomycorrhizal milk-cap (Lactarius) mushrooms.</title>
        <authorList>
            <consortium name="DOE Joint Genome Institute"/>
            <person name="Lebreton A."/>
            <person name="Tang N."/>
            <person name="Kuo A."/>
            <person name="LaButti K."/>
            <person name="Drula E."/>
            <person name="Barry K."/>
            <person name="Clum A."/>
            <person name="Lipzen A."/>
            <person name="Mousain D."/>
            <person name="Ng V."/>
            <person name="Wang R."/>
            <person name="Wang X."/>
            <person name="Dai Y."/>
            <person name="Henrissat B."/>
            <person name="Grigoriev I.V."/>
            <person name="Guerin-Laguette A."/>
            <person name="Yu F."/>
            <person name="Martin F.M."/>
        </authorList>
    </citation>
    <scope>NUCLEOTIDE SEQUENCE</scope>
    <source>
        <strain evidence="4">QP</strain>
    </source>
</reference>
<proteinExistence type="predicted"/>
<comment type="caution">
    <text evidence="4">The sequence shown here is derived from an EMBL/GenBank/DDBJ whole genome shotgun (WGS) entry which is preliminary data.</text>
</comment>
<accession>A0AAD4LE14</accession>
<dbReference type="PANTHER" id="PTHR40465">
    <property type="entry name" value="CHROMOSOME 1, WHOLE GENOME SHOTGUN SEQUENCE"/>
    <property type="match status" value="1"/>
</dbReference>
<dbReference type="InterPro" id="IPR045339">
    <property type="entry name" value="DUF6534"/>
</dbReference>
<sequence length="339" mass="37386">MSAPPPGPPPVLPNIAEITAPLLLGSVWNWTLYGVLITQFYVYTYNFPNDNKRFKFLAYGMFLLETVQSGLALADLYYWFASGFGDITHLASPHLSVWDGPLLGGVASLTVQFFFVYRIWVLSSRESWWLCLLISLCSTVAASSEISGGIYSHVSKGFTRGRVLKIFSLASHYIWLIGSVLADGLIAVSMLYHLEKRRIDGGGFFGNHAMSRIVRLTVETNLLTTAVTIIALVLIVVKPDKDWYTCPTAIMGKLYSNALLASLNNRIAIREGPERRAAIRSPSESATLSSATRSKGTSDFIHFQLEMPPPPLRLMPSRDSVGRSRSGEGEGREGIFDLA</sequence>
<evidence type="ECO:0000313" key="4">
    <source>
        <dbReference type="EMBL" id="KAH8988347.1"/>
    </source>
</evidence>
<evidence type="ECO:0000256" key="1">
    <source>
        <dbReference type="SAM" id="MobiDB-lite"/>
    </source>
</evidence>
<feature type="region of interest" description="Disordered" evidence="1">
    <location>
        <begin position="276"/>
        <end position="295"/>
    </location>
</feature>
<feature type="transmembrane region" description="Helical" evidence="2">
    <location>
        <begin position="213"/>
        <end position="237"/>
    </location>
</feature>
<feature type="transmembrane region" description="Helical" evidence="2">
    <location>
        <begin position="20"/>
        <end position="44"/>
    </location>
</feature>
<feature type="transmembrane region" description="Helical" evidence="2">
    <location>
        <begin position="100"/>
        <end position="121"/>
    </location>
</feature>
<organism evidence="4 5">
    <name type="scientific">Lactarius akahatsu</name>
    <dbReference type="NCBI Taxonomy" id="416441"/>
    <lineage>
        <taxon>Eukaryota</taxon>
        <taxon>Fungi</taxon>
        <taxon>Dikarya</taxon>
        <taxon>Basidiomycota</taxon>
        <taxon>Agaricomycotina</taxon>
        <taxon>Agaricomycetes</taxon>
        <taxon>Russulales</taxon>
        <taxon>Russulaceae</taxon>
        <taxon>Lactarius</taxon>
    </lineage>
</organism>
<keyword evidence="2" id="KW-0472">Membrane</keyword>
<feature type="transmembrane region" description="Helical" evidence="2">
    <location>
        <begin position="172"/>
        <end position="192"/>
    </location>
</feature>
<dbReference type="EMBL" id="JAKELL010000042">
    <property type="protein sequence ID" value="KAH8988347.1"/>
    <property type="molecule type" value="Genomic_DNA"/>
</dbReference>
<feature type="region of interest" description="Disordered" evidence="1">
    <location>
        <begin position="303"/>
        <end position="339"/>
    </location>
</feature>
<feature type="domain" description="DUF6534" evidence="3">
    <location>
        <begin position="179"/>
        <end position="266"/>
    </location>
</feature>
<feature type="transmembrane region" description="Helical" evidence="2">
    <location>
        <begin position="128"/>
        <end position="152"/>
    </location>
</feature>
<feature type="compositionally biased region" description="Polar residues" evidence="1">
    <location>
        <begin position="282"/>
        <end position="295"/>
    </location>
</feature>
<evidence type="ECO:0000259" key="3">
    <source>
        <dbReference type="Pfam" id="PF20152"/>
    </source>
</evidence>
<dbReference type="PANTHER" id="PTHR40465:SF1">
    <property type="entry name" value="DUF6534 DOMAIN-CONTAINING PROTEIN"/>
    <property type="match status" value="1"/>
</dbReference>
<keyword evidence="2" id="KW-1133">Transmembrane helix</keyword>
<protein>
    <recommendedName>
        <fullName evidence="3">DUF6534 domain-containing protein</fullName>
    </recommendedName>
</protein>
<name>A0AAD4LE14_9AGAM</name>
<gene>
    <name evidence="4" type="ORF">EDB92DRAFT_1948027</name>
</gene>
<feature type="transmembrane region" description="Helical" evidence="2">
    <location>
        <begin position="56"/>
        <end position="80"/>
    </location>
</feature>
<evidence type="ECO:0000313" key="5">
    <source>
        <dbReference type="Proteomes" id="UP001201163"/>
    </source>
</evidence>
<evidence type="ECO:0000256" key="2">
    <source>
        <dbReference type="SAM" id="Phobius"/>
    </source>
</evidence>
<dbReference type="Proteomes" id="UP001201163">
    <property type="component" value="Unassembled WGS sequence"/>
</dbReference>
<keyword evidence="5" id="KW-1185">Reference proteome</keyword>
<dbReference type="AlphaFoldDB" id="A0AAD4LE14"/>